<keyword evidence="2" id="KW-1185">Reference proteome</keyword>
<dbReference type="AlphaFoldDB" id="A0A9X0WA92"/>
<sequence length="198" mass="21781">MNRMRILIYLPIIHTAEDLGGLAGAVAQARTSEAARQQHEQTISLVWDQIEQVLESLPIGPSGWRLYQDGLPVCEQEKAIVDELAAGGSRNHRLLQQLIERGAELMGTESGDLLVDEYQLQKQLLAIKAPDAEKDVTAAALLSQRDAWIGHRINQTLQQGEVGILFIGLLHNVEAHLDADIQLRYPVGKPALSSAEVQ</sequence>
<dbReference type="EMBL" id="NRRY01000026">
    <property type="protein sequence ID" value="MBK1619779.1"/>
    <property type="molecule type" value="Genomic_DNA"/>
</dbReference>
<gene>
    <name evidence="1" type="ORF">CKO42_15275</name>
</gene>
<evidence type="ECO:0000313" key="2">
    <source>
        <dbReference type="Proteomes" id="UP001138768"/>
    </source>
</evidence>
<dbReference type="Proteomes" id="UP001138768">
    <property type="component" value="Unassembled WGS sequence"/>
</dbReference>
<name>A0A9X0WA92_9GAMM</name>
<comment type="caution">
    <text evidence="1">The sequence shown here is derived from an EMBL/GenBank/DDBJ whole genome shotgun (WGS) entry which is preliminary data.</text>
</comment>
<accession>A0A9X0WA92</accession>
<reference evidence="1 2" key="1">
    <citation type="journal article" date="2020" name="Microorganisms">
        <title>Osmotic Adaptation and Compatible Solute Biosynthesis of Phototrophic Bacteria as Revealed from Genome Analyses.</title>
        <authorList>
            <person name="Imhoff J.F."/>
            <person name="Rahn T."/>
            <person name="Kunzel S."/>
            <person name="Keller A."/>
            <person name="Neulinger S.C."/>
        </authorList>
    </citation>
    <scope>NUCLEOTIDE SEQUENCE [LARGE SCALE GENOMIC DNA]</scope>
    <source>
        <strain evidence="1 2">DSM 25653</strain>
    </source>
</reference>
<protein>
    <submittedName>
        <fullName evidence="1">Uncharacterized protein</fullName>
    </submittedName>
</protein>
<evidence type="ECO:0000313" key="1">
    <source>
        <dbReference type="EMBL" id="MBK1619779.1"/>
    </source>
</evidence>
<organism evidence="1 2">
    <name type="scientific">Lamprobacter modestohalophilus</name>
    <dbReference type="NCBI Taxonomy" id="1064514"/>
    <lineage>
        <taxon>Bacteria</taxon>
        <taxon>Pseudomonadati</taxon>
        <taxon>Pseudomonadota</taxon>
        <taxon>Gammaproteobacteria</taxon>
        <taxon>Chromatiales</taxon>
        <taxon>Chromatiaceae</taxon>
        <taxon>Lamprobacter</taxon>
    </lineage>
</organism>
<proteinExistence type="predicted"/>